<keyword evidence="5 7" id="KW-0040">ANK repeat</keyword>
<dbReference type="PANTHER" id="PTHR24186:SF50">
    <property type="entry name" value="ANKYRIN REPEAT-CONTAINING PROTEIN ITN1-LIKE ISOFORM X1"/>
    <property type="match status" value="1"/>
</dbReference>
<dbReference type="GO" id="GO:0005886">
    <property type="term" value="C:plasma membrane"/>
    <property type="evidence" value="ECO:0007669"/>
    <property type="project" value="TreeGrafter"/>
</dbReference>
<keyword evidence="11" id="KW-1185">Reference proteome</keyword>
<dbReference type="InterPro" id="IPR036770">
    <property type="entry name" value="Ankyrin_rpt-contain_sf"/>
</dbReference>
<dbReference type="AlphaFoldDB" id="A0A9J5YEP2"/>
<dbReference type="InterPro" id="IPR026961">
    <property type="entry name" value="PGG_dom"/>
</dbReference>
<dbReference type="Pfam" id="PF12796">
    <property type="entry name" value="Ank_2"/>
    <property type="match status" value="6"/>
</dbReference>
<feature type="transmembrane region" description="Helical" evidence="8">
    <location>
        <begin position="932"/>
        <end position="950"/>
    </location>
</feature>
<organism evidence="10 11">
    <name type="scientific">Solanum commersonii</name>
    <name type="common">Commerson's wild potato</name>
    <name type="synonym">Commerson's nightshade</name>
    <dbReference type="NCBI Taxonomy" id="4109"/>
    <lineage>
        <taxon>Eukaryota</taxon>
        <taxon>Viridiplantae</taxon>
        <taxon>Streptophyta</taxon>
        <taxon>Embryophyta</taxon>
        <taxon>Tracheophyta</taxon>
        <taxon>Spermatophyta</taxon>
        <taxon>Magnoliopsida</taxon>
        <taxon>eudicotyledons</taxon>
        <taxon>Gunneridae</taxon>
        <taxon>Pentapetalae</taxon>
        <taxon>asterids</taxon>
        <taxon>lamiids</taxon>
        <taxon>Solanales</taxon>
        <taxon>Solanaceae</taxon>
        <taxon>Solanoideae</taxon>
        <taxon>Solaneae</taxon>
        <taxon>Solanum</taxon>
    </lineage>
</organism>
<feature type="transmembrane region" description="Helical" evidence="8">
    <location>
        <begin position="878"/>
        <end position="902"/>
    </location>
</feature>
<evidence type="ECO:0000256" key="4">
    <source>
        <dbReference type="ARBA" id="ARBA00022989"/>
    </source>
</evidence>
<dbReference type="Proteomes" id="UP000824120">
    <property type="component" value="Chromosome 7"/>
</dbReference>
<evidence type="ECO:0000256" key="6">
    <source>
        <dbReference type="ARBA" id="ARBA00023136"/>
    </source>
</evidence>
<dbReference type="SMART" id="SM00248">
    <property type="entry name" value="ANK"/>
    <property type="match status" value="15"/>
</dbReference>
<evidence type="ECO:0000256" key="8">
    <source>
        <dbReference type="SAM" id="Phobius"/>
    </source>
</evidence>
<dbReference type="PROSITE" id="PS50088">
    <property type="entry name" value="ANK_REPEAT"/>
    <property type="match status" value="3"/>
</dbReference>
<feature type="transmembrane region" description="Helical" evidence="8">
    <location>
        <begin position="472"/>
        <end position="495"/>
    </location>
</feature>
<dbReference type="PROSITE" id="PS50297">
    <property type="entry name" value="ANK_REP_REGION"/>
    <property type="match status" value="3"/>
</dbReference>
<feature type="transmembrane region" description="Helical" evidence="8">
    <location>
        <begin position="430"/>
        <end position="452"/>
    </location>
</feature>
<evidence type="ECO:0000313" key="11">
    <source>
        <dbReference type="Proteomes" id="UP000824120"/>
    </source>
</evidence>
<evidence type="ECO:0000256" key="1">
    <source>
        <dbReference type="ARBA" id="ARBA00004141"/>
    </source>
</evidence>
<keyword evidence="4 8" id="KW-1133">Transmembrane helix</keyword>
<sequence>MDPRMYFAAKKGSMEDGDFSLVDHLKREQENGYQVTPKGNTILHVAALFGQRGFVGEVLKITQALLCYKNKKNETALHIAANVGQSEVVSELLNIEGKETLVRMTDDIGDTALHKAVRGGHIDIVRMLVKLLLDPEHDFPANKAGETPLYLAAESGFRDALIEILNVCKEPTYVAGPSNRTPLHVAVIQEHTECARSLWQWNKPLCEEADKWGWNSLHYAVKQGLTEIVSDMLGWKKSLAYLPAGSENDWTTAFHIAASEGDVLMIYELLDHCPDCWDMLNCNGQNAFHVALLNGHETFFYAFLESGILDSLVDEADNEGNTPLHLLAASGTRVPQMILDHPSAKKMTLNKQNQTPLDIALSRTWTIKKEKLVGDLCSINGRLGQRDFKVKRKTETIGNIRQIKKEDDQDKAKRDKMEIEKIMKAAQIQVVVATLLMTVTFAAGFTLPGGLYNDDSPNKGMAILLRKAAFRAFVISDVLAFSFSAGAIFIYFFMADSDVDDDEDFKRDWFKILRRYYYIAGILQLLAMGAVVIAFVTGMYATLANSLALAAKWYINFFSLADHLRRVENGYQVTPNGNTILHVAALFGQQNFTGKVLQISTALLCYKNMKNETALHIAADLEQSEVVRKLLSFEGVETLVRMTDDIGDTALHKAVRSGHVDIVRSLMDLLRNPEHDFPANKVGETPLYLAAESGFHDALIEILNVCKEPTYVTGPLNRTPLHAAVIQEHTECARALWEWNKPLCEQPDECGWNSLHYAVKQGLRELVSDMLKWKKSLAYDRAGSENDWTTAFHIAASEDNEGNTPLHLLAASGNRVPQMILDHPSSKKMTFNKQNQTPLDIASSRTRTMRKVPGFTLPGGLDNDDGPNKGMPILIKKATFRVFVISDVLAFTCSAAAIFLYFTMAESDVDVDEEIQIDLVDVLLKNYHLARFLQRFAMAAVVVAFVTGMYATLANSLALAVSVCVIGCCFFVIYQWNNFISGETSLYY</sequence>
<feature type="repeat" description="ANK" evidence="7">
    <location>
        <begin position="72"/>
        <end position="94"/>
    </location>
</feature>
<dbReference type="Gene3D" id="1.25.40.20">
    <property type="entry name" value="Ankyrin repeat-containing domain"/>
    <property type="match status" value="2"/>
</dbReference>
<feature type="domain" description="PGG" evidence="9">
    <location>
        <begin position="421"/>
        <end position="541"/>
    </location>
</feature>
<comment type="caution">
    <text evidence="10">The sequence shown here is derived from an EMBL/GenBank/DDBJ whole genome shotgun (WGS) entry which is preliminary data.</text>
</comment>
<feature type="transmembrane region" description="Helical" evidence="8">
    <location>
        <begin position="516"/>
        <end position="537"/>
    </location>
</feature>
<gene>
    <name evidence="10" type="ORF">H5410_038710</name>
</gene>
<feature type="repeat" description="ANK" evidence="7">
    <location>
        <begin position="108"/>
        <end position="130"/>
    </location>
</feature>
<dbReference type="OrthoDB" id="1847170at2759"/>
<name>A0A9J5YEP2_SOLCO</name>
<evidence type="ECO:0000259" key="9">
    <source>
        <dbReference type="Pfam" id="PF13962"/>
    </source>
</evidence>
<accession>A0A9J5YEP2</accession>
<dbReference type="PANTHER" id="PTHR24186">
    <property type="entry name" value="PROTEIN PHOSPHATASE 1 REGULATORY SUBUNIT"/>
    <property type="match status" value="1"/>
</dbReference>
<dbReference type="Pfam" id="PF13962">
    <property type="entry name" value="PGG"/>
    <property type="match status" value="2"/>
</dbReference>
<dbReference type="InterPro" id="IPR002110">
    <property type="entry name" value="Ankyrin_rpt"/>
</dbReference>
<feature type="repeat" description="ANK" evidence="7">
    <location>
        <begin position="646"/>
        <end position="668"/>
    </location>
</feature>
<evidence type="ECO:0000256" key="7">
    <source>
        <dbReference type="PROSITE-ProRule" id="PRU00023"/>
    </source>
</evidence>
<keyword evidence="6 8" id="KW-0472">Membrane</keyword>
<evidence type="ECO:0000256" key="2">
    <source>
        <dbReference type="ARBA" id="ARBA00022692"/>
    </source>
</evidence>
<proteinExistence type="predicted"/>
<dbReference type="EMBL" id="JACXVP010000007">
    <property type="protein sequence ID" value="KAG5597478.1"/>
    <property type="molecule type" value="Genomic_DNA"/>
</dbReference>
<reference evidence="10 11" key="1">
    <citation type="submission" date="2020-09" db="EMBL/GenBank/DDBJ databases">
        <title>De no assembly of potato wild relative species, Solanum commersonii.</title>
        <authorList>
            <person name="Cho K."/>
        </authorList>
    </citation>
    <scope>NUCLEOTIDE SEQUENCE [LARGE SCALE GENOMIC DNA]</scope>
    <source>
        <strain evidence="10">LZ3.2</strain>
        <tissue evidence="10">Leaf</tissue>
    </source>
</reference>
<comment type="subcellular location">
    <subcellularLocation>
        <location evidence="1">Membrane</location>
        <topology evidence="1">Multi-pass membrane protein</topology>
    </subcellularLocation>
</comment>
<evidence type="ECO:0000256" key="3">
    <source>
        <dbReference type="ARBA" id="ARBA00022737"/>
    </source>
</evidence>
<protein>
    <recommendedName>
        <fullName evidence="9">PGG domain-containing protein</fullName>
    </recommendedName>
</protein>
<dbReference type="SUPFAM" id="SSF48403">
    <property type="entry name" value="Ankyrin repeat"/>
    <property type="match status" value="4"/>
</dbReference>
<feature type="domain" description="PGG" evidence="9">
    <location>
        <begin position="854"/>
        <end position="951"/>
    </location>
</feature>
<evidence type="ECO:0000313" key="10">
    <source>
        <dbReference type="EMBL" id="KAG5597478.1"/>
    </source>
</evidence>
<keyword evidence="3" id="KW-0677">Repeat</keyword>
<keyword evidence="2 8" id="KW-0812">Transmembrane</keyword>
<evidence type="ECO:0000256" key="5">
    <source>
        <dbReference type="ARBA" id="ARBA00023043"/>
    </source>
</evidence>
<feature type="transmembrane region" description="Helical" evidence="8">
    <location>
        <begin position="957"/>
        <end position="976"/>
    </location>
</feature>